<dbReference type="EMBL" id="BGZK01000118">
    <property type="protein sequence ID" value="GBP20465.1"/>
    <property type="molecule type" value="Genomic_DNA"/>
</dbReference>
<accession>A0A4C1U284</accession>
<keyword evidence="2" id="KW-1185">Reference proteome</keyword>
<protein>
    <submittedName>
        <fullName evidence="1">Uncharacterized protein</fullName>
    </submittedName>
</protein>
<dbReference type="Proteomes" id="UP000299102">
    <property type="component" value="Unassembled WGS sequence"/>
</dbReference>
<gene>
    <name evidence="1" type="ORF">EVAR_14714_1</name>
</gene>
<evidence type="ECO:0000313" key="1">
    <source>
        <dbReference type="EMBL" id="GBP20465.1"/>
    </source>
</evidence>
<name>A0A4C1U284_EUMVA</name>
<reference evidence="1 2" key="1">
    <citation type="journal article" date="2019" name="Commun. Biol.">
        <title>The bagworm genome reveals a unique fibroin gene that provides high tensile strength.</title>
        <authorList>
            <person name="Kono N."/>
            <person name="Nakamura H."/>
            <person name="Ohtoshi R."/>
            <person name="Tomita M."/>
            <person name="Numata K."/>
            <person name="Arakawa K."/>
        </authorList>
    </citation>
    <scope>NUCLEOTIDE SEQUENCE [LARGE SCALE GENOMIC DNA]</scope>
</reference>
<comment type="caution">
    <text evidence="1">The sequence shown here is derived from an EMBL/GenBank/DDBJ whole genome shotgun (WGS) entry which is preliminary data.</text>
</comment>
<sequence length="127" mass="14228">MTLVLEMVEYPTLGSQFIVMTIRRWMFVEKRNQFSDCILSDSAFQTRALNTDTDGAVASAASAEKCAPFRETYWRAGRRPRLASGSCGGGRAPWDHLIVYDKICLSVSPVTRRGVSGARCEKRESSW</sequence>
<dbReference type="AlphaFoldDB" id="A0A4C1U284"/>
<proteinExistence type="predicted"/>
<evidence type="ECO:0000313" key="2">
    <source>
        <dbReference type="Proteomes" id="UP000299102"/>
    </source>
</evidence>
<organism evidence="1 2">
    <name type="scientific">Eumeta variegata</name>
    <name type="common">Bagworm moth</name>
    <name type="synonym">Eumeta japonica</name>
    <dbReference type="NCBI Taxonomy" id="151549"/>
    <lineage>
        <taxon>Eukaryota</taxon>
        <taxon>Metazoa</taxon>
        <taxon>Ecdysozoa</taxon>
        <taxon>Arthropoda</taxon>
        <taxon>Hexapoda</taxon>
        <taxon>Insecta</taxon>
        <taxon>Pterygota</taxon>
        <taxon>Neoptera</taxon>
        <taxon>Endopterygota</taxon>
        <taxon>Lepidoptera</taxon>
        <taxon>Glossata</taxon>
        <taxon>Ditrysia</taxon>
        <taxon>Tineoidea</taxon>
        <taxon>Psychidae</taxon>
        <taxon>Oiketicinae</taxon>
        <taxon>Eumeta</taxon>
    </lineage>
</organism>